<evidence type="ECO:0000256" key="5">
    <source>
        <dbReference type="SAM" id="SignalP"/>
    </source>
</evidence>
<dbReference type="PANTHER" id="PTHR43649:SF31">
    <property type="entry name" value="SN-GLYCEROL-3-PHOSPHATE-BINDING PERIPLASMIC PROTEIN UGPB"/>
    <property type="match status" value="1"/>
</dbReference>
<dbReference type="SUPFAM" id="SSF53850">
    <property type="entry name" value="Periplasmic binding protein-like II"/>
    <property type="match status" value="1"/>
</dbReference>
<reference evidence="6" key="1">
    <citation type="submission" date="2021-05" db="EMBL/GenBank/DDBJ databases">
        <title>Whole genome sequence of Curtobacterium flaccumfaciens pv. flaccumfaciens strain CFBP 3417.</title>
        <authorList>
            <person name="Osdaghi E."/>
            <person name="Taghouti G."/>
            <person name="Portier P."/>
            <person name="Fazliarab A."/>
            <person name="Taghavi S.M."/>
            <person name="Briand M."/>
            <person name="Le-Saux M."/>
            <person name="Jacques M.-A."/>
        </authorList>
    </citation>
    <scope>NUCLEOTIDE SEQUENCE</scope>
    <source>
        <strain evidence="6">CFBP 3417</strain>
    </source>
</reference>
<dbReference type="Proteomes" id="UP000709437">
    <property type="component" value="Unassembled WGS sequence"/>
</dbReference>
<protein>
    <submittedName>
        <fullName evidence="6">ABC transporter substrate-binding protein</fullName>
    </submittedName>
</protein>
<evidence type="ECO:0000256" key="3">
    <source>
        <dbReference type="ARBA" id="ARBA00022448"/>
    </source>
</evidence>
<dbReference type="RefSeq" id="WP_159556404.1">
    <property type="nucleotide sequence ID" value="NZ_JAHEWX010000002.1"/>
</dbReference>
<keyword evidence="3" id="KW-0813">Transport</keyword>
<dbReference type="CDD" id="cd14748">
    <property type="entry name" value="PBP2_UgpB"/>
    <property type="match status" value="1"/>
</dbReference>
<gene>
    <name evidence="6" type="ORF">KK103_03080</name>
</gene>
<evidence type="ECO:0000313" key="7">
    <source>
        <dbReference type="Proteomes" id="UP000709437"/>
    </source>
</evidence>
<dbReference type="PANTHER" id="PTHR43649">
    <property type="entry name" value="ARABINOSE-BINDING PROTEIN-RELATED"/>
    <property type="match status" value="1"/>
</dbReference>
<dbReference type="GO" id="GO:0030313">
    <property type="term" value="C:cell envelope"/>
    <property type="evidence" value="ECO:0007669"/>
    <property type="project" value="UniProtKB-SubCell"/>
</dbReference>
<comment type="subcellular location">
    <subcellularLocation>
        <location evidence="1">Cell envelope</location>
    </subcellularLocation>
</comment>
<evidence type="ECO:0000313" key="6">
    <source>
        <dbReference type="EMBL" id="MBT1540732.1"/>
    </source>
</evidence>
<feature type="signal peptide" evidence="5">
    <location>
        <begin position="1"/>
        <end position="31"/>
    </location>
</feature>
<evidence type="ECO:0000256" key="4">
    <source>
        <dbReference type="ARBA" id="ARBA00022729"/>
    </source>
</evidence>
<organism evidence="6 7">
    <name type="scientific">Curtobacterium flaccumfaciens pv. flaccumfaciens</name>
    <dbReference type="NCBI Taxonomy" id="138532"/>
    <lineage>
        <taxon>Bacteria</taxon>
        <taxon>Bacillati</taxon>
        <taxon>Actinomycetota</taxon>
        <taxon>Actinomycetes</taxon>
        <taxon>Micrococcales</taxon>
        <taxon>Microbacteriaceae</taxon>
        <taxon>Curtobacterium</taxon>
    </lineage>
</organism>
<dbReference type="EMBL" id="JAHEWX010000002">
    <property type="protein sequence ID" value="MBT1540732.1"/>
    <property type="molecule type" value="Genomic_DNA"/>
</dbReference>
<keyword evidence="4 5" id="KW-0732">Signal</keyword>
<dbReference type="Pfam" id="PF13416">
    <property type="entry name" value="SBP_bac_8"/>
    <property type="match status" value="1"/>
</dbReference>
<dbReference type="Gene3D" id="3.40.190.10">
    <property type="entry name" value="Periplasmic binding protein-like II"/>
    <property type="match status" value="2"/>
</dbReference>
<accession>A0A9Q2W1F6</accession>
<comment type="caution">
    <text evidence="6">The sequence shown here is derived from an EMBL/GenBank/DDBJ whole genome shotgun (WGS) entry which is preliminary data.</text>
</comment>
<evidence type="ECO:0000256" key="2">
    <source>
        <dbReference type="ARBA" id="ARBA00008520"/>
    </source>
</evidence>
<name>A0A9Q2W1F6_9MICO</name>
<dbReference type="InterPro" id="IPR006059">
    <property type="entry name" value="SBP"/>
</dbReference>
<feature type="chain" id="PRO_5040166488" evidence="5">
    <location>
        <begin position="32"/>
        <end position="445"/>
    </location>
</feature>
<proteinExistence type="inferred from homology"/>
<comment type="similarity">
    <text evidence="2">Belongs to the bacterial solute-binding protein 1 family.</text>
</comment>
<sequence>MPTRRSTALTALATGAVAVLALTGCSTSSSASERSGPVTVDFWHAMSGPAATELDALVARFNKQNDQHITVKSSFQGDYAAVQTKYTAAVQSGSTPDLLMMNDVSTGFMIDSGQTVSPATVSGSTSGTDTMAPAVSTYYSDGKSLAAMPFSVSMPVLYLNKALVAKAGLDAAKPPKTLAQVATWAEKIHAATGGYGMSMNMGDSWMLEELSASGGQPFCTPDNGRKGKPVTGVSLTSDTQVQFMSTLQKLYQDGAALNPGTDSTVQNSAFSSDKVGMLLTSSGAYTTVDPDGSKSVVARFPTTSDSDDAGQVIGGNALWISGKGHSTAEQKASYTFAKWLQSPDVQAEWAKATGYVAMNTDSAKTTVGKRSLSDPNIATMYQQLNDDPTSVAAAGCITGAFPTVRATVIGAFNRIVEGADVESTMQDAEQQAGKQIASYNEAAGK</sequence>
<dbReference type="AlphaFoldDB" id="A0A9Q2W1F6"/>
<evidence type="ECO:0000256" key="1">
    <source>
        <dbReference type="ARBA" id="ARBA00004196"/>
    </source>
</evidence>
<dbReference type="PROSITE" id="PS51257">
    <property type="entry name" value="PROKAR_LIPOPROTEIN"/>
    <property type="match status" value="1"/>
</dbReference>
<dbReference type="InterPro" id="IPR050490">
    <property type="entry name" value="Bact_solute-bd_prot1"/>
</dbReference>